<dbReference type="OrthoDB" id="16520at2759"/>
<proteinExistence type="inferred from homology"/>
<evidence type="ECO:0000313" key="17">
    <source>
        <dbReference type="Proteomes" id="UP000000314"/>
    </source>
</evidence>
<dbReference type="Pfam" id="PF00930">
    <property type="entry name" value="DPPIV_N"/>
    <property type="match status" value="1"/>
</dbReference>
<reference evidence="16 17" key="1">
    <citation type="journal article" date="2009" name="Nat. Biotechnol.">
        <title>Genome sequence of the recombinant protein production host Pichia pastoris.</title>
        <authorList>
            <person name="De Schutter K."/>
            <person name="Lin Y.C."/>
            <person name="Tiels P."/>
            <person name="Van Hecke A."/>
            <person name="Glinka S."/>
            <person name="Weber-Lehmann J."/>
            <person name="Rouze P."/>
            <person name="Van de Peer Y."/>
            <person name="Callewaert N."/>
        </authorList>
    </citation>
    <scope>NUCLEOTIDE SEQUENCE [LARGE SCALE GENOMIC DNA]</scope>
    <source>
        <strain evidence="17">GS115 / ATCC 20864</strain>
    </source>
</reference>
<dbReference type="MEROPS" id="S09.006"/>
<evidence type="ECO:0000256" key="13">
    <source>
        <dbReference type="SAM" id="Phobius"/>
    </source>
</evidence>
<keyword evidence="3 16" id="KW-0031">Aminopeptidase</keyword>
<dbReference type="SUPFAM" id="SSF82171">
    <property type="entry name" value="DPP6 N-terminal domain-like"/>
    <property type="match status" value="1"/>
</dbReference>
<evidence type="ECO:0000256" key="4">
    <source>
        <dbReference type="ARBA" id="ARBA00022554"/>
    </source>
</evidence>
<dbReference type="Gene3D" id="2.140.10.30">
    <property type="entry name" value="Dipeptidylpeptidase IV, N-terminal domain"/>
    <property type="match status" value="1"/>
</dbReference>
<keyword evidence="8" id="KW-0720">Serine protease</keyword>
<feature type="domain" description="Peptidase S9 prolyl oligopeptidase catalytic" evidence="14">
    <location>
        <begin position="613"/>
        <end position="813"/>
    </location>
</feature>
<evidence type="ECO:0000256" key="6">
    <source>
        <dbReference type="ARBA" id="ARBA00022692"/>
    </source>
</evidence>
<keyword evidence="12" id="KW-0325">Glycoprotein</keyword>
<dbReference type="GO" id="GO:0004177">
    <property type="term" value="F:aminopeptidase activity"/>
    <property type="evidence" value="ECO:0007669"/>
    <property type="project" value="UniProtKB-KW"/>
</dbReference>
<evidence type="ECO:0000256" key="5">
    <source>
        <dbReference type="ARBA" id="ARBA00022670"/>
    </source>
</evidence>
<evidence type="ECO:0000313" key="16">
    <source>
        <dbReference type="EMBL" id="CAY70953.1"/>
    </source>
</evidence>
<keyword evidence="6 13" id="KW-0812">Transmembrane</keyword>
<dbReference type="FunCoup" id="C4R5W7">
    <property type="interactions" value="318"/>
</dbReference>
<dbReference type="EMBL" id="FN392321">
    <property type="protein sequence ID" value="CAY70953.1"/>
    <property type="molecule type" value="Genomic_DNA"/>
</dbReference>
<dbReference type="InParanoid" id="C4R5W7"/>
<evidence type="ECO:0000256" key="10">
    <source>
        <dbReference type="ARBA" id="ARBA00022989"/>
    </source>
</evidence>
<dbReference type="InterPro" id="IPR001375">
    <property type="entry name" value="Peptidase_S9_cat"/>
</dbReference>
<comment type="similarity">
    <text evidence="2">Belongs to the peptidase S9B family.</text>
</comment>
<evidence type="ECO:0000259" key="14">
    <source>
        <dbReference type="Pfam" id="PF00326"/>
    </source>
</evidence>
<keyword evidence="17" id="KW-1185">Reference proteome</keyword>
<dbReference type="GO" id="GO:0000329">
    <property type="term" value="C:fungal-type vacuole membrane"/>
    <property type="evidence" value="ECO:0007669"/>
    <property type="project" value="EnsemblFungi"/>
</dbReference>
<evidence type="ECO:0000256" key="7">
    <source>
        <dbReference type="ARBA" id="ARBA00022801"/>
    </source>
</evidence>
<protein>
    <submittedName>
        <fullName evidence="16">Dipeptidyl aminopeptidase, synthesized as a glycosylated</fullName>
    </submittedName>
</protein>
<keyword evidence="5" id="KW-0645">Protease</keyword>
<dbReference type="RefSeq" id="XP_002493132.1">
    <property type="nucleotide sequence ID" value="XM_002493087.1"/>
</dbReference>
<evidence type="ECO:0000256" key="2">
    <source>
        <dbReference type="ARBA" id="ARBA00006150"/>
    </source>
</evidence>
<dbReference type="Pfam" id="PF00326">
    <property type="entry name" value="Peptidase_S9"/>
    <property type="match status" value="1"/>
</dbReference>
<dbReference type="STRING" id="644223.C4R5W7"/>
<accession>C4R5W7</accession>
<evidence type="ECO:0000259" key="15">
    <source>
        <dbReference type="Pfam" id="PF00930"/>
    </source>
</evidence>
<keyword evidence="10 13" id="KW-1133">Transmembrane helix</keyword>
<dbReference type="Proteomes" id="UP000000314">
    <property type="component" value="Chromosome 3"/>
</dbReference>
<dbReference type="PANTHER" id="PTHR11731">
    <property type="entry name" value="PROTEASE FAMILY S9B,C DIPEPTIDYL-PEPTIDASE IV-RELATED"/>
    <property type="match status" value="1"/>
</dbReference>
<dbReference type="ESTHER" id="picpg-c4r5w7">
    <property type="family name" value="DPP4N_Peptidase_S9"/>
</dbReference>
<dbReference type="SUPFAM" id="SSF53474">
    <property type="entry name" value="alpha/beta-Hydrolases"/>
    <property type="match status" value="1"/>
</dbReference>
<comment type="subcellular location">
    <subcellularLocation>
        <location evidence="1">Vacuole membrane</location>
        <topology evidence="1">Single-pass type II membrane protein</topology>
    </subcellularLocation>
</comment>
<dbReference type="GO" id="GO:0006508">
    <property type="term" value="P:proteolysis"/>
    <property type="evidence" value="ECO:0007669"/>
    <property type="project" value="UniProtKB-KW"/>
</dbReference>
<dbReference type="SMR" id="C4R5W7"/>
<name>C4R5W7_KOMPG</name>
<dbReference type="InterPro" id="IPR002471">
    <property type="entry name" value="Pept_S9_AS"/>
</dbReference>
<feature type="domain" description="Dipeptidylpeptidase IV N-terminal" evidence="15">
    <location>
        <begin position="147"/>
        <end position="529"/>
    </location>
</feature>
<dbReference type="InterPro" id="IPR029058">
    <property type="entry name" value="AB_hydrolase_fold"/>
</dbReference>
<evidence type="ECO:0000256" key="3">
    <source>
        <dbReference type="ARBA" id="ARBA00022438"/>
    </source>
</evidence>
<evidence type="ECO:0000256" key="1">
    <source>
        <dbReference type="ARBA" id="ARBA00004576"/>
    </source>
</evidence>
<dbReference type="GO" id="GO:0004252">
    <property type="term" value="F:serine-type endopeptidase activity"/>
    <property type="evidence" value="ECO:0007669"/>
    <property type="project" value="InterPro"/>
</dbReference>
<dbReference type="OMA" id="MRTPQEN"/>
<dbReference type="eggNOG" id="KOG2100">
    <property type="taxonomic scope" value="Eukaryota"/>
</dbReference>
<feature type="transmembrane region" description="Helical" evidence="13">
    <location>
        <begin position="21"/>
        <end position="42"/>
    </location>
</feature>
<evidence type="ECO:0000256" key="11">
    <source>
        <dbReference type="ARBA" id="ARBA00023136"/>
    </source>
</evidence>
<sequence>MYPEHKYREYQRRVPLWQYSLLVIVLLYGSHLLISTINLIHYNHKNYHAHPVNSGIVLNEFADDDSFSLNGTLNLENWRNGTFSPKFHSIQWTEIGQEDDQGYYILSSNSSYIVKSLSDPDFESVLFNESTITYNGEEHHVEDVIVSNNLQYALVVTDKRHNWRHSFFANYWLYKVNNPEQVQPLFDTDLSLNGLISLVHWSPDSSQVAFVLENNIYLKHLNNFSDSRIDQLTYDGGENIFYGKPDWVYEEEVFESNSAMWWSPNGKFLSILRTNDTQVPVYPIPYFVQSDAETAIDEYPLLKHIKYPKAGFPNPVVDVIVYDVQRQHISRLPAGDPFYNDENITNEDRLITEIIWVGDSRFLTKITNRESDLLAFYLVDAEANNSKLVRFQDAKSTKSWFEIEHNTLYIPKDTSVGRAQDGYIDTIDVNGYNHLAYFSPPDNPDPKVILTRGDWEVVDSPSAFDFKRNLVYFTATKKSSIERHVYCVGIDGKQFNNVTDVSSDGYYSTSFSPGARYVLLSHQGPRVPYQKMIDLVKGTEEIIESNEDLKDSVALFDLPDVKYGEIELEKGVKSNYVEIRPKNFDESKKYPVLFFVYGGPGSQLVTKTFSKSFQHVVSSELDVIVVTVDGRGTGFKGRKYRSIVRDNLGHYESLDQITAGKIWAAKPYVDENRLAIWGWSYGGYMTLKVLEQDKGETFKYGMSVAPVTNWKFYDSIYTERYMHTPQDNPNYYNSSIHEIDNLKGVKRFLLMHGTGDDNVHFQNTLKVLDLFDLHGLENYDIHVFPDSDHSIRYHNGNVIVYDKLFHWIRRAFKAGK</sequence>
<dbReference type="GeneID" id="8200250"/>
<dbReference type="Gene3D" id="3.40.50.1820">
    <property type="entry name" value="alpha/beta hydrolase"/>
    <property type="match status" value="1"/>
</dbReference>
<dbReference type="HOGENOM" id="CLU_006105_0_1_1"/>
<organism evidence="16 17">
    <name type="scientific">Komagataella phaffii (strain GS115 / ATCC 20864)</name>
    <name type="common">Yeast</name>
    <name type="synonym">Pichia pastoris</name>
    <dbReference type="NCBI Taxonomy" id="644223"/>
    <lineage>
        <taxon>Eukaryota</taxon>
        <taxon>Fungi</taxon>
        <taxon>Dikarya</taxon>
        <taxon>Ascomycota</taxon>
        <taxon>Saccharomycotina</taxon>
        <taxon>Pichiomycetes</taxon>
        <taxon>Pichiales</taxon>
        <taxon>Pichiaceae</taxon>
        <taxon>Komagataella</taxon>
    </lineage>
</organism>
<keyword evidence="11 13" id="KW-0472">Membrane</keyword>
<gene>
    <name evidence="16" type="ordered locus">PAS_chr3_0896</name>
</gene>
<dbReference type="KEGG" id="ppa:PAS_chr3_0896"/>
<dbReference type="AlphaFoldDB" id="C4R5W7"/>
<dbReference type="InterPro" id="IPR050278">
    <property type="entry name" value="Serine_Prot_S9B/DPPIV"/>
</dbReference>
<evidence type="ECO:0000256" key="9">
    <source>
        <dbReference type="ARBA" id="ARBA00022968"/>
    </source>
</evidence>
<dbReference type="GO" id="GO:0005886">
    <property type="term" value="C:plasma membrane"/>
    <property type="evidence" value="ECO:0007669"/>
    <property type="project" value="TreeGrafter"/>
</dbReference>
<keyword evidence="4" id="KW-0926">Vacuole</keyword>
<dbReference type="FunFam" id="3.40.50.1820:FF:000003">
    <property type="entry name" value="Dipeptidyl peptidase 4"/>
    <property type="match status" value="1"/>
</dbReference>
<dbReference type="PANTHER" id="PTHR11731:SF200">
    <property type="entry name" value="DIPEPTIDYL PEPTIDASE 10, ISOFORM B"/>
    <property type="match status" value="1"/>
</dbReference>
<keyword evidence="9" id="KW-0735">Signal-anchor</keyword>
<keyword evidence="7" id="KW-0378">Hydrolase</keyword>
<evidence type="ECO:0000256" key="12">
    <source>
        <dbReference type="ARBA" id="ARBA00023180"/>
    </source>
</evidence>
<dbReference type="PROSITE" id="PS00708">
    <property type="entry name" value="PRO_ENDOPEP_SER"/>
    <property type="match status" value="1"/>
</dbReference>
<evidence type="ECO:0000256" key="8">
    <source>
        <dbReference type="ARBA" id="ARBA00022825"/>
    </source>
</evidence>
<dbReference type="GO" id="GO:0008239">
    <property type="term" value="F:dipeptidyl-peptidase activity"/>
    <property type="evidence" value="ECO:0007669"/>
    <property type="project" value="EnsemblFungi"/>
</dbReference>
<dbReference type="InterPro" id="IPR002469">
    <property type="entry name" value="Peptidase_S9B_N"/>
</dbReference>